<dbReference type="EMBL" id="AAWS01000019">
    <property type="protein sequence ID" value="EAY27959.1"/>
    <property type="molecule type" value="Genomic_DNA"/>
</dbReference>
<organism evidence="1 2">
    <name type="scientific">Microscilla marina ATCC 23134</name>
    <dbReference type="NCBI Taxonomy" id="313606"/>
    <lineage>
        <taxon>Bacteria</taxon>
        <taxon>Pseudomonadati</taxon>
        <taxon>Bacteroidota</taxon>
        <taxon>Cytophagia</taxon>
        <taxon>Cytophagales</taxon>
        <taxon>Microscillaceae</taxon>
        <taxon>Microscilla</taxon>
    </lineage>
</organism>
<evidence type="ECO:0000313" key="2">
    <source>
        <dbReference type="Proteomes" id="UP000004095"/>
    </source>
</evidence>
<sequence length="50" mass="5620">MSIFVCIKNVADIKNSINVVAFLIYQEDHHLAGSCPMEHLIKTIIQYSNG</sequence>
<keyword evidence="2" id="KW-1185">Reference proteome</keyword>
<reference evidence="1 2" key="1">
    <citation type="submission" date="2007-01" db="EMBL/GenBank/DDBJ databases">
        <authorList>
            <person name="Haygood M."/>
            <person name="Podell S."/>
            <person name="Anderson C."/>
            <person name="Hopkinson B."/>
            <person name="Roe K."/>
            <person name="Barbeau K."/>
            <person name="Gaasterland T."/>
            <person name="Ferriera S."/>
            <person name="Johnson J."/>
            <person name="Kravitz S."/>
            <person name="Beeson K."/>
            <person name="Sutton G."/>
            <person name="Rogers Y.-H."/>
            <person name="Friedman R."/>
            <person name="Frazier M."/>
            <person name="Venter J.C."/>
        </authorList>
    </citation>
    <scope>NUCLEOTIDE SEQUENCE [LARGE SCALE GENOMIC DNA]</scope>
    <source>
        <strain evidence="1 2">ATCC 23134</strain>
    </source>
</reference>
<accession>A1ZNS0</accession>
<comment type="caution">
    <text evidence="1">The sequence shown here is derived from an EMBL/GenBank/DDBJ whole genome shotgun (WGS) entry which is preliminary data.</text>
</comment>
<dbReference type="AlphaFoldDB" id="A1ZNS0"/>
<name>A1ZNS0_MICM2</name>
<dbReference type="Proteomes" id="UP000004095">
    <property type="component" value="Unassembled WGS sequence"/>
</dbReference>
<protein>
    <submittedName>
        <fullName evidence="1">Uncharacterized protein</fullName>
    </submittedName>
</protein>
<gene>
    <name evidence="1" type="ORF">M23134_02628</name>
</gene>
<evidence type="ECO:0000313" key="1">
    <source>
        <dbReference type="EMBL" id="EAY27959.1"/>
    </source>
</evidence>
<proteinExistence type="predicted"/>